<dbReference type="OrthoDB" id="9801669at2"/>
<dbReference type="GO" id="GO:0005737">
    <property type="term" value="C:cytoplasm"/>
    <property type="evidence" value="ECO:0007669"/>
    <property type="project" value="TreeGrafter"/>
</dbReference>
<dbReference type="GO" id="GO:0008999">
    <property type="term" value="F:protein-N-terminal-alanine acetyltransferase activity"/>
    <property type="evidence" value="ECO:0007669"/>
    <property type="project" value="TreeGrafter"/>
</dbReference>
<organism evidence="5 6">
    <name type="scientific">Martelella alba</name>
    <dbReference type="NCBI Taxonomy" id="2590451"/>
    <lineage>
        <taxon>Bacteria</taxon>
        <taxon>Pseudomonadati</taxon>
        <taxon>Pseudomonadota</taxon>
        <taxon>Alphaproteobacteria</taxon>
        <taxon>Hyphomicrobiales</taxon>
        <taxon>Aurantimonadaceae</taxon>
        <taxon>Martelella</taxon>
    </lineage>
</organism>
<dbReference type="PANTHER" id="PTHR43792">
    <property type="entry name" value="GNAT FAMILY, PUTATIVE (AFU_ORTHOLOGUE AFUA_3G00765)-RELATED-RELATED"/>
    <property type="match status" value="1"/>
</dbReference>
<evidence type="ECO:0000256" key="2">
    <source>
        <dbReference type="ARBA" id="ARBA00023315"/>
    </source>
</evidence>
<dbReference type="EMBL" id="VHLG01000003">
    <property type="protein sequence ID" value="TPW31509.1"/>
    <property type="molecule type" value="Genomic_DNA"/>
</dbReference>
<comment type="caution">
    <text evidence="5">The sequence shown here is derived from an EMBL/GenBank/DDBJ whole genome shotgun (WGS) entry which is preliminary data.</text>
</comment>
<dbReference type="InterPro" id="IPR051531">
    <property type="entry name" value="N-acetyltransferase"/>
</dbReference>
<dbReference type="AlphaFoldDB" id="A0A506UFA1"/>
<dbReference type="InterPro" id="IPR016181">
    <property type="entry name" value="Acyl_CoA_acyltransferase"/>
</dbReference>
<sequence>MLQPFLSPKALRRRSFALHSNTHFLRLPRVSDFAEWSALRTRGRAFLQPWEPLWNVQDMTEPAFRQRVHRVNRDFDANTSIQLFIFLKETETLAGGITIGLIQRGVAQKCTLGYWMGEEFAGQGHMFAALSLVIPYIFNEMRLHRIEAACIPTNERSARLLQKAGFNQEGLLREYLRINGVWRDHHLYALLADDWNKTKKGTESQT</sequence>
<protein>
    <submittedName>
        <fullName evidence="5">GNAT family N-acetyltransferase</fullName>
    </submittedName>
</protein>
<keyword evidence="1 5" id="KW-0808">Transferase</keyword>
<evidence type="ECO:0000313" key="5">
    <source>
        <dbReference type="EMBL" id="TPW31509.1"/>
    </source>
</evidence>
<evidence type="ECO:0000313" key="6">
    <source>
        <dbReference type="Proteomes" id="UP000318801"/>
    </source>
</evidence>
<dbReference type="PROSITE" id="PS51186">
    <property type="entry name" value="GNAT"/>
    <property type="match status" value="1"/>
</dbReference>
<keyword evidence="6" id="KW-1185">Reference proteome</keyword>
<comment type="similarity">
    <text evidence="3">Belongs to the acetyltransferase family. RimJ subfamily.</text>
</comment>
<dbReference type="Pfam" id="PF13302">
    <property type="entry name" value="Acetyltransf_3"/>
    <property type="match status" value="1"/>
</dbReference>
<dbReference type="RefSeq" id="WP_141148279.1">
    <property type="nucleotide sequence ID" value="NZ_VHLG01000003.1"/>
</dbReference>
<name>A0A506UFA1_9HYPH</name>
<dbReference type="InterPro" id="IPR000182">
    <property type="entry name" value="GNAT_dom"/>
</dbReference>
<evidence type="ECO:0000256" key="1">
    <source>
        <dbReference type="ARBA" id="ARBA00022679"/>
    </source>
</evidence>
<evidence type="ECO:0000256" key="3">
    <source>
        <dbReference type="ARBA" id="ARBA00038502"/>
    </source>
</evidence>
<keyword evidence="2" id="KW-0012">Acyltransferase</keyword>
<proteinExistence type="inferred from homology"/>
<dbReference type="SUPFAM" id="SSF55729">
    <property type="entry name" value="Acyl-CoA N-acyltransferases (Nat)"/>
    <property type="match status" value="1"/>
</dbReference>
<dbReference type="Gene3D" id="3.40.630.30">
    <property type="match status" value="1"/>
</dbReference>
<reference evidence="5 6" key="1">
    <citation type="submission" date="2019-06" db="EMBL/GenBank/DDBJ databases">
        <authorList>
            <person name="Li M."/>
        </authorList>
    </citation>
    <scope>NUCLEOTIDE SEQUENCE [LARGE SCALE GENOMIC DNA]</scope>
    <source>
        <strain evidence="5 6">BGMRC2036</strain>
    </source>
</reference>
<feature type="domain" description="N-acetyltransferase" evidence="4">
    <location>
        <begin position="41"/>
        <end position="188"/>
    </location>
</feature>
<accession>A0A506UFA1</accession>
<dbReference type="PANTHER" id="PTHR43792:SF8">
    <property type="entry name" value="[RIBOSOMAL PROTEIN US5]-ALANINE N-ACETYLTRANSFERASE"/>
    <property type="match status" value="1"/>
</dbReference>
<evidence type="ECO:0000259" key="4">
    <source>
        <dbReference type="PROSITE" id="PS51186"/>
    </source>
</evidence>
<gene>
    <name evidence="5" type="ORF">FJU08_07055</name>
</gene>
<dbReference type="Proteomes" id="UP000318801">
    <property type="component" value="Unassembled WGS sequence"/>
</dbReference>